<dbReference type="RefSeq" id="WP_056989806.1">
    <property type="nucleotide sequence ID" value="NZ_AYZJ01000071.1"/>
</dbReference>
<dbReference type="Proteomes" id="UP000050865">
    <property type="component" value="Unassembled WGS sequence"/>
</dbReference>
<keyword evidence="2" id="KW-1185">Reference proteome</keyword>
<dbReference type="EMBL" id="AYZJ01000071">
    <property type="protein sequence ID" value="KRN20024.1"/>
    <property type="molecule type" value="Genomic_DNA"/>
</dbReference>
<sequence length="610" mass="68684">MSKLELSWEALHRFNPALKFSVYRSGIEEFADEASATEAKNRWANIGREIILAKIKLYCLQDIHVNLAGFEAIEEESVTSVYAALYQQLIACFNNAKTSDKSLRRRRVDRLIGFLAAEIDSGMVGQFLTPTILKESVRQILPAEEALKRYEKKNPGLLGRKVTVITSGVHVRLEFRQRSAVGEGLDVKEAESIAQERLADLLYDGELPTLRATYPQTSRQMHEPTEKMLKWAQIFNISDDLVSRILILDARNETMDSLIESIGHNLCAAYCYSNPDSDFSESASDAVKSLVKAVIHLPKLAEAPFLLIGRQRDIQIQPRILNRMFFYLSPIGGEANSHFAFILNSVAKKSSPVKTDTTEDKILPIPRSAISHDHEEQTPQRREVTPVFKPARQETVTQETVTRAQAGISGFKYGQPAKLTDVLQWVERHRVPYTGLLQQREDPLTFVDQFMKQQTRMNLLITLPRLDLPTLQLLTPLVRHVVELKTSEAVLLAGNIERIASQNDQVSGVTPRMLVALMHRGVKFGDLRGGGPGSFLELSNLDYALDLVMTTPFSADLQERAISVRQFTVSPISVNPFCELVTAFKKFQQPIVQSELEKSMFDDELNELGF</sequence>
<accession>A0A0R2EUB1</accession>
<proteinExistence type="predicted"/>
<evidence type="ECO:0000313" key="2">
    <source>
        <dbReference type="Proteomes" id="UP000050865"/>
    </source>
</evidence>
<reference evidence="1 2" key="1">
    <citation type="journal article" date="2015" name="Genome Announc.">
        <title>Expanding the biotechnology potential of lactobacilli through comparative genomics of 213 strains and associated genera.</title>
        <authorList>
            <person name="Sun Z."/>
            <person name="Harris H.M."/>
            <person name="McCann A."/>
            <person name="Guo C."/>
            <person name="Argimon S."/>
            <person name="Zhang W."/>
            <person name="Yang X."/>
            <person name="Jeffery I.B."/>
            <person name="Cooney J.C."/>
            <person name="Kagawa T.F."/>
            <person name="Liu W."/>
            <person name="Song Y."/>
            <person name="Salvetti E."/>
            <person name="Wrobel A."/>
            <person name="Rasinkangas P."/>
            <person name="Parkhill J."/>
            <person name="Rea M.C."/>
            <person name="O'Sullivan O."/>
            <person name="Ritari J."/>
            <person name="Douillard F.P."/>
            <person name="Paul Ross R."/>
            <person name="Yang R."/>
            <person name="Briner A.E."/>
            <person name="Felis G.E."/>
            <person name="de Vos W.M."/>
            <person name="Barrangou R."/>
            <person name="Klaenhammer T.R."/>
            <person name="Caufield P.W."/>
            <person name="Cui Y."/>
            <person name="Zhang H."/>
            <person name="O'Toole P.W."/>
        </authorList>
    </citation>
    <scope>NUCLEOTIDE SEQUENCE [LARGE SCALE GENOMIC DNA]</scope>
    <source>
        <strain evidence="1 2">DSM 22697</strain>
    </source>
</reference>
<dbReference type="AlphaFoldDB" id="A0A0R2EUB1"/>
<evidence type="ECO:0000313" key="1">
    <source>
        <dbReference type="EMBL" id="KRN20024.1"/>
    </source>
</evidence>
<name>A0A0R2EUB1_9LACO</name>
<dbReference type="PATRIC" id="fig|1423730.4.peg.133"/>
<comment type="caution">
    <text evidence="1">The sequence shown here is derived from an EMBL/GenBank/DDBJ whole genome shotgun (WGS) entry which is preliminary data.</text>
</comment>
<gene>
    <name evidence="1" type="ORF">FC75_GL000126</name>
</gene>
<protein>
    <submittedName>
        <fullName evidence="1">Uncharacterized protein</fullName>
    </submittedName>
</protein>
<organism evidence="1 2">
    <name type="scientific">Lacticaseibacillus camelliae DSM 22697 = JCM 13995</name>
    <dbReference type="NCBI Taxonomy" id="1423730"/>
    <lineage>
        <taxon>Bacteria</taxon>
        <taxon>Bacillati</taxon>
        <taxon>Bacillota</taxon>
        <taxon>Bacilli</taxon>
        <taxon>Lactobacillales</taxon>
        <taxon>Lactobacillaceae</taxon>
        <taxon>Lacticaseibacillus</taxon>
    </lineage>
</organism>